<keyword evidence="4 6" id="KW-1133">Transmembrane helix</keyword>
<feature type="transmembrane region" description="Helical" evidence="6">
    <location>
        <begin position="351"/>
        <end position="372"/>
    </location>
</feature>
<comment type="subcellular location">
    <subcellularLocation>
        <location evidence="1">Cell membrane</location>
        <topology evidence="1">Multi-pass membrane protein</topology>
    </subcellularLocation>
</comment>
<keyword evidence="8" id="KW-1185">Reference proteome</keyword>
<feature type="transmembrane region" description="Helical" evidence="6">
    <location>
        <begin position="92"/>
        <end position="113"/>
    </location>
</feature>
<evidence type="ECO:0000313" key="7">
    <source>
        <dbReference type="EMBL" id="WFR79436.1"/>
    </source>
</evidence>
<feature type="transmembrane region" description="Helical" evidence="6">
    <location>
        <begin position="244"/>
        <end position="264"/>
    </location>
</feature>
<sequence>MFWEKFILLVKRVPSHYIVTGSAWGSRIVIAALQLLSIRVLLEGLGAERYAVFLLTNALLSWYMLADMGVGISLQNYISEYRRDQETSANYLATASILCLGLFLFFSILLYFINQWLSQTYFKNFIFISDLEKGRIFLYSGMLFLMSGLGAVAYKAWYAHHKGYLANIMPAIASVIGFVAILIILKSNISENDKLFYCILGFISPPALISVASLVWQIRNFPPECWKVETHVLSSLLKRASKFWILYALAAGVLNVDFLILSQYVPPSEISIYGIGTKIFGFAAFFYVSLYAALWPHFTEDISKNNWSNVRAHIKKSFLFSASFIILFTIFLLNFMPWISNLLSPSNKISIPLNFILMLGVYHLILVWVHGYAIILQSMSDMKVLLVCSIFQTALSIIFQIFLVEKIGIYGATLGMILSFLLTAVWLIPRRVFSHIKTSRQCNE</sequence>
<evidence type="ECO:0000256" key="2">
    <source>
        <dbReference type="ARBA" id="ARBA00022475"/>
    </source>
</evidence>
<feature type="transmembrane region" description="Helical" evidence="6">
    <location>
        <begin position="270"/>
        <end position="296"/>
    </location>
</feature>
<evidence type="ECO:0000256" key="5">
    <source>
        <dbReference type="ARBA" id="ARBA00023136"/>
    </source>
</evidence>
<dbReference type="Proteomes" id="UP001219584">
    <property type="component" value="Chromosome"/>
</dbReference>
<keyword evidence="2" id="KW-1003">Cell membrane</keyword>
<evidence type="ECO:0000256" key="3">
    <source>
        <dbReference type="ARBA" id="ARBA00022692"/>
    </source>
</evidence>
<dbReference type="PANTHER" id="PTHR30250">
    <property type="entry name" value="PST FAMILY PREDICTED COLANIC ACID TRANSPORTER"/>
    <property type="match status" value="1"/>
</dbReference>
<dbReference type="InterPro" id="IPR002528">
    <property type="entry name" value="MATE_fam"/>
</dbReference>
<accession>A0ABY8I3F9</accession>
<evidence type="ECO:0000256" key="6">
    <source>
        <dbReference type="SAM" id="Phobius"/>
    </source>
</evidence>
<name>A0ABY8I3F9_9BURK</name>
<dbReference type="PANTHER" id="PTHR30250:SF11">
    <property type="entry name" value="O-ANTIGEN TRANSPORTER-RELATED"/>
    <property type="match status" value="1"/>
</dbReference>
<organism evidence="7 8">
    <name type="scientific">Janthinobacterium rivuli</name>
    <dbReference type="NCBI Taxonomy" id="2751478"/>
    <lineage>
        <taxon>Bacteria</taxon>
        <taxon>Pseudomonadati</taxon>
        <taxon>Pseudomonadota</taxon>
        <taxon>Betaproteobacteria</taxon>
        <taxon>Burkholderiales</taxon>
        <taxon>Oxalobacteraceae</taxon>
        <taxon>Janthinobacterium</taxon>
    </lineage>
</organism>
<feature type="transmembrane region" description="Helical" evidence="6">
    <location>
        <begin position="317"/>
        <end position="339"/>
    </location>
</feature>
<reference evidence="7 8" key="1">
    <citation type="submission" date="2023-04" db="EMBL/GenBank/DDBJ databases">
        <title>Nanopore sequencing of Janthinobacterium from water.</title>
        <authorList>
            <person name="Ciuchcinski K."/>
            <person name="Rokowska A."/>
            <person name="Dziewit L."/>
        </authorList>
    </citation>
    <scope>NUCLEOTIDE SEQUENCE [LARGE SCALE GENOMIC DNA]</scope>
    <source>
        <strain evidence="7 8">DEMB2</strain>
    </source>
</reference>
<feature type="transmembrane region" description="Helical" evidence="6">
    <location>
        <begin position="50"/>
        <end position="72"/>
    </location>
</feature>
<feature type="transmembrane region" description="Helical" evidence="6">
    <location>
        <begin position="384"/>
        <end position="403"/>
    </location>
</feature>
<dbReference type="EMBL" id="CP121464">
    <property type="protein sequence ID" value="WFR79436.1"/>
    <property type="molecule type" value="Genomic_DNA"/>
</dbReference>
<dbReference type="InterPro" id="IPR050833">
    <property type="entry name" value="Poly_Biosynth_Transport"/>
</dbReference>
<gene>
    <name evidence="7" type="ORF">P9875_27755</name>
</gene>
<keyword evidence="5 6" id="KW-0472">Membrane</keyword>
<proteinExistence type="predicted"/>
<feature type="transmembrane region" description="Helical" evidence="6">
    <location>
        <begin position="16"/>
        <end position="38"/>
    </location>
</feature>
<dbReference type="RefSeq" id="WP_278317192.1">
    <property type="nucleotide sequence ID" value="NZ_CP121464.1"/>
</dbReference>
<feature type="transmembrane region" description="Helical" evidence="6">
    <location>
        <begin position="136"/>
        <end position="158"/>
    </location>
</feature>
<evidence type="ECO:0000313" key="8">
    <source>
        <dbReference type="Proteomes" id="UP001219584"/>
    </source>
</evidence>
<dbReference type="CDD" id="cd12082">
    <property type="entry name" value="MATE_like"/>
    <property type="match status" value="1"/>
</dbReference>
<keyword evidence="3 6" id="KW-0812">Transmembrane</keyword>
<protein>
    <submittedName>
        <fullName evidence="7">MATE family efflux transporter</fullName>
    </submittedName>
</protein>
<feature type="transmembrane region" description="Helical" evidence="6">
    <location>
        <begin position="164"/>
        <end position="185"/>
    </location>
</feature>
<evidence type="ECO:0000256" key="1">
    <source>
        <dbReference type="ARBA" id="ARBA00004651"/>
    </source>
</evidence>
<dbReference type="Pfam" id="PF01554">
    <property type="entry name" value="MatE"/>
    <property type="match status" value="1"/>
</dbReference>
<evidence type="ECO:0000256" key="4">
    <source>
        <dbReference type="ARBA" id="ARBA00022989"/>
    </source>
</evidence>
<feature type="transmembrane region" description="Helical" evidence="6">
    <location>
        <begin position="409"/>
        <end position="428"/>
    </location>
</feature>